<feature type="region of interest" description="Disordered" evidence="1">
    <location>
        <begin position="117"/>
        <end position="172"/>
    </location>
</feature>
<feature type="compositionally biased region" description="Basic and acidic residues" evidence="1">
    <location>
        <begin position="255"/>
        <end position="276"/>
    </location>
</feature>
<dbReference type="EMBL" id="PJEX01000311">
    <property type="protein sequence ID" value="TKW51373.1"/>
    <property type="molecule type" value="Genomic_DNA"/>
</dbReference>
<dbReference type="Proteomes" id="UP000310108">
    <property type="component" value="Unassembled WGS sequence"/>
</dbReference>
<sequence>MSGIEVLGEFGARRRQERLGTFSAVTRVHYTISRDDTASDHSRDERILGGWTENERTRRRRLPLSPSGHDGPATKHKREPVGGDAVLVAHLGAGSLPDVAQADTLLEPLDVVSSPRREIPYQSRAQMRTTASSSARQPHGSYRYEAYASRSEDEDGSRSSLAGEDDFHSDTASLPRNYFLSISPSGKLELGGGESATQTNVSSAEEPRVRQATGYEKRSRYRQDDIRERERARRGRAREAREDYMADIRSAEGAVKRATEEEDQRQELKPLQDDLPVRPVPLPPTAHKVKLTGAMVFAANYMDQSRKTGGVDPHPGLNRSQTHDVRSAPLMPTPSAAAPYLTPRPPIPAEKISSRRSTSSKTKTRKAPLLSNPGVEATRWRRSWNESLESIDS</sequence>
<feature type="compositionally biased region" description="Polar residues" evidence="1">
    <location>
        <begin position="123"/>
        <end position="136"/>
    </location>
</feature>
<comment type="caution">
    <text evidence="2">The sequence shown here is derived from an EMBL/GenBank/DDBJ whole genome shotgun (WGS) entry which is preliminary data.</text>
</comment>
<keyword evidence="3" id="KW-1185">Reference proteome</keyword>
<accession>A0A4U6X8I6</accession>
<name>A0A4U6X8I6_9PEZI</name>
<feature type="region of interest" description="Disordered" evidence="1">
    <location>
        <begin position="255"/>
        <end position="282"/>
    </location>
</feature>
<feature type="compositionally biased region" description="Basic and acidic residues" evidence="1">
    <location>
        <begin position="205"/>
        <end position="241"/>
    </location>
</feature>
<reference evidence="2 3" key="1">
    <citation type="journal article" date="2019" name="PLoS ONE">
        <title>Comparative genome analysis indicates high evolutionary potential of pathogenicity genes in Colletotrichum tanaceti.</title>
        <authorList>
            <person name="Lelwala R.V."/>
            <person name="Korhonen P.K."/>
            <person name="Young N.D."/>
            <person name="Scott J.B."/>
            <person name="Ades P.A."/>
            <person name="Gasser R.B."/>
            <person name="Taylor P.W.J."/>
        </authorList>
    </citation>
    <scope>NUCLEOTIDE SEQUENCE [LARGE SCALE GENOMIC DNA]</scope>
    <source>
        <strain evidence="2">BRIP57314</strain>
    </source>
</reference>
<dbReference type="AlphaFoldDB" id="A0A4U6X8I6"/>
<gene>
    <name evidence="2" type="ORF">CTA1_7038</name>
</gene>
<feature type="region of interest" description="Disordered" evidence="1">
    <location>
        <begin position="35"/>
        <end position="80"/>
    </location>
</feature>
<evidence type="ECO:0000313" key="3">
    <source>
        <dbReference type="Proteomes" id="UP000310108"/>
    </source>
</evidence>
<feature type="region of interest" description="Disordered" evidence="1">
    <location>
        <begin position="188"/>
        <end position="241"/>
    </location>
</feature>
<organism evidence="2 3">
    <name type="scientific">Colletotrichum tanaceti</name>
    <dbReference type="NCBI Taxonomy" id="1306861"/>
    <lineage>
        <taxon>Eukaryota</taxon>
        <taxon>Fungi</taxon>
        <taxon>Dikarya</taxon>
        <taxon>Ascomycota</taxon>
        <taxon>Pezizomycotina</taxon>
        <taxon>Sordariomycetes</taxon>
        <taxon>Hypocreomycetidae</taxon>
        <taxon>Glomerellales</taxon>
        <taxon>Glomerellaceae</taxon>
        <taxon>Colletotrichum</taxon>
        <taxon>Colletotrichum destructivum species complex</taxon>
    </lineage>
</organism>
<protein>
    <submittedName>
        <fullName evidence="2">Uncharacterized protein</fullName>
    </submittedName>
</protein>
<feature type="compositionally biased region" description="Basic and acidic residues" evidence="1">
    <location>
        <begin position="35"/>
        <end position="47"/>
    </location>
</feature>
<dbReference type="STRING" id="1306861.A0A4U6X8I6"/>
<feature type="region of interest" description="Disordered" evidence="1">
    <location>
        <begin position="306"/>
        <end position="393"/>
    </location>
</feature>
<evidence type="ECO:0000313" key="2">
    <source>
        <dbReference type="EMBL" id="TKW51373.1"/>
    </source>
</evidence>
<evidence type="ECO:0000256" key="1">
    <source>
        <dbReference type="SAM" id="MobiDB-lite"/>
    </source>
</evidence>
<proteinExistence type="predicted"/>